<keyword evidence="3" id="KW-1185">Reference proteome</keyword>
<reference evidence="2 3" key="1">
    <citation type="journal article" date="2021" name="Plant Biotechnol. J.">
        <title>Multi-omics assisted identification of the key and species-specific regulatory components of drought-tolerant mechanisms in Gossypium stocksii.</title>
        <authorList>
            <person name="Yu D."/>
            <person name="Ke L."/>
            <person name="Zhang D."/>
            <person name="Wu Y."/>
            <person name="Sun Y."/>
            <person name="Mei J."/>
            <person name="Sun J."/>
            <person name="Sun Y."/>
        </authorList>
    </citation>
    <scope>NUCLEOTIDE SEQUENCE [LARGE SCALE GENOMIC DNA]</scope>
    <source>
        <strain evidence="3">cv. E1</strain>
        <tissue evidence="2">Leaf</tissue>
    </source>
</reference>
<dbReference type="AlphaFoldDB" id="A0A9D4A399"/>
<protein>
    <submittedName>
        <fullName evidence="2">Uncharacterized protein</fullName>
    </submittedName>
</protein>
<accession>A0A9D4A399</accession>
<sequence length="102" mass="11509">MEAVMVFVVDLCPSVLFLLHACVVVVVVYVKADFRHKNRPSHCLLYISFKICNIIMETNLCSTLIYVLVCNVIVETLVVKETSVFSLILPFLLPFSLLGGFR</sequence>
<proteinExistence type="predicted"/>
<organism evidence="2 3">
    <name type="scientific">Gossypium stocksii</name>
    <dbReference type="NCBI Taxonomy" id="47602"/>
    <lineage>
        <taxon>Eukaryota</taxon>
        <taxon>Viridiplantae</taxon>
        <taxon>Streptophyta</taxon>
        <taxon>Embryophyta</taxon>
        <taxon>Tracheophyta</taxon>
        <taxon>Spermatophyta</taxon>
        <taxon>Magnoliopsida</taxon>
        <taxon>eudicotyledons</taxon>
        <taxon>Gunneridae</taxon>
        <taxon>Pentapetalae</taxon>
        <taxon>rosids</taxon>
        <taxon>malvids</taxon>
        <taxon>Malvales</taxon>
        <taxon>Malvaceae</taxon>
        <taxon>Malvoideae</taxon>
        <taxon>Gossypium</taxon>
    </lineage>
</organism>
<comment type="caution">
    <text evidence="2">The sequence shown here is derived from an EMBL/GenBank/DDBJ whole genome shotgun (WGS) entry which is preliminary data.</text>
</comment>
<feature type="transmembrane region" description="Helical" evidence="1">
    <location>
        <begin position="6"/>
        <end position="30"/>
    </location>
</feature>
<feature type="transmembrane region" description="Helical" evidence="1">
    <location>
        <begin position="51"/>
        <end position="78"/>
    </location>
</feature>
<evidence type="ECO:0000313" key="3">
    <source>
        <dbReference type="Proteomes" id="UP000828251"/>
    </source>
</evidence>
<evidence type="ECO:0000313" key="2">
    <source>
        <dbReference type="EMBL" id="KAH1083768.1"/>
    </source>
</evidence>
<keyword evidence="1" id="KW-0812">Transmembrane</keyword>
<dbReference type="Proteomes" id="UP000828251">
    <property type="component" value="Unassembled WGS sequence"/>
</dbReference>
<feature type="transmembrane region" description="Helical" evidence="1">
    <location>
        <begin position="84"/>
        <end position="101"/>
    </location>
</feature>
<keyword evidence="1" id="KW-0472">Membrane</keyword>
<name>A0A9D4A399_9ROSI</name>
<dbReference type="EMBL" id="JAIQCV010000007">
    <property type="protein sequence ID" value="KAH1083768.1"/>
    <property type="molecule type" value="Genomic_DNA"/>
</dbReference>
<evidence type="ECO:0000256" key="1">
    <source>
        <dbReference type="SAM" id="Phobius"/>
    </source>
</evidence>
<gene>
    <name evidence="2" type="ORF">J1N35_023529</name>
</gene>
<keyword evidence="1" id="KW-1133">Transmembrane helix</keyword>